<feature type="transmembrane region" description="Helical" evidence="1">
    <location>
        <begin position="125"/>
        <end position="145"/>
    </location>
</feature>
<name>A0A953HMW0_9BACT</name>
<reference evidence="2" key="1">
    <citation type="submission" date="2021-06" db="EMBL/GenBank/DDBJ databases">
        <title>44 bacteria genomes isolated from Dapeng, Shenzhen.</title>
        <authorList>
            <person name="Zheng W."/>
            <person name="Yu S."/>
            <person name="Huang Y."/>
        </authorList>
    </citation>
    <scope>NUCLEOTIDE SEQUENCE</scope>
    <source>
        <strain evidence="2">DP5N28-2</strain>
    </source>
</reference>
<accession>A0A953HMW0</accession>
<comment type="caution">
    <text evidence="2">The sequence shown here is derived from an EMBL/GenBank/DDBJ whole genome shotgun (WGS) entry which is preliminary data.</text>
</comment>
<dbReference type="RefSeq" id="WP_222579560.1">
    <property type="nucleotide sequence ID" value="NZ_JAHVHU010000007.1"/>
</dbReference>
<keyword evidence="1" id="KW-0812">Transmembrane</keyword>
<dbReference type="AlphaFoldDB" id="A0A953HMW0"/>
<dbReference type="EMBL" id="JAHVHU010000007">
    <property type="protein sequence ID" value="MBY5958024.1"/>
    <property type="molecule type" value="Genomic_DNA"/>
</dbReference>
<gene>
    <name evidence="2" type="ORF">KUV50_07780</name>
</gene>
<evidence type="ECO:0000313" key="3">
    <source>
        <dbReference type="Proteomes" id="UP000753961"/>
    </source>
</evidence>
<sequence>MKQKYLWITELIWWVGSLIIGVAIIWPYYPKLIVKVPFLIPNIVLVILMIQCFRLTLFLKRSPFPAHPWTIYMSSFAFIPICIYVVNQYSQMSQFFESSSWMHSFSYLLTLSEKSTLAVYIRTEFTLVAVVAFISGISFSGRMILTSWRFLGNRTHKPSRQNQMSTK</sequence>
<organism evidence="2 3">
    <name type="scientific">Membranihabitans marinus</name>
    <dbReference type="NCBI Taxonomy" id="1227546"/>
    <lineage>
        <taxon>Bacteria</taxon>
        <taxon>Pseudomonadati</taxon>
        <taxon>Bacteroidota</taxon>
        <taxon>Saprospiria</taxon>
        <taxon>Saprospirales</taxon>
        <taxon>Saprospiraceae</taxon>
        <taxon>Membranihabitans</taxon>
    </lineage>
</organism>
<feature type="transmembrane region" description="Helical" evidence="1">
    <location>
        <begin position="12"/>
        <end position="30"/>
    </location>
</feature>
<keyword evidence="1" id="KW-1133">Transmembrane helix</keyword>
<keyword evidence="3" id="KW-1185">Reference proteome</keyword>
<protein>
    <submittedName>
        <fullName evidence="2">Uncharacterized protein</fullName>
    </submittedName>
</protein>
<keyword evidence="1" id="KW-0472">Membrane</keyword>
<feature type="transmembrane region" description="Helical" evidence="1">
    <location>
        <begin position="36"/>
        <end position="57"/>
    </location>
</feature>
<dbReference type="Proteomes" id="UP000753961">
    <property type="component" value="Unassembled WGS sequence"/>
</dbReference>
<proteinExistence type="predicted"/>
<evidence type="ECO:0000313" key="2">
    <source>
        <dbReference type="EMBL" id="MBY5958024.1"/>
    </source>
</evidence>
<feature type="transmembrane region" description="Helical" evidence="1">
    <location>
        <begin position="69"/>
        <end position="86"/>
    </location>
</feature>
<evidence type="ECO:0000256" key="1">
    <source>
        <dbReference type="SAM" id="Phobius"/>
    </source>
</evidence>